<name>A0ACC3BL14_PYRYE</name>
<dbReference type="EMBL" id="CM020618">
    <property type="protein sequence ID" value="KAK1858177.1"/>
    <property type="molecule type" value="Genomic_DNA"/>
</dbReference>
<evidence type="ECO:0000313" key="2">
    <source>
        <dbReference type="Proteomes" id="UP000798662"/>
    </source>
</evidence>
<protein>
    <submittedName>
        <fullName evidence="1">Uncharacterized protein</fullName>
    </submittedName>
</protein>
<organism evidence="1 2">
    <name type="scientific">Pyropia yezoensis</name>
    <name type="common">Susabi-nori</name>
    <name type="synonym">Porphyra yezoensis</name>
    <dbReference type="NCBI Taxonomy" id="2788"/>
    <lineage>
        <taxon>Eukaryota</taxon>
        <taxon>Rhodophyta</taxon>
        <taxon>Bangiophyceae</taxon>
        <taxon>Bangiales</taxon>
        <taxon>Bangiaceae</taxon>
        <taxon>Pyropia</taxon>
    </lineage>
</organism>
<evidence type="ECO:0000313" key="1">
    <source>
        <dbReference type="EMBL" id="KAK1858177.1"/>
    </source>
</evidence>
<reference evidence="1" key="1">
    <citation type="submission" date="2019-11" db="EMBL/GenBank/DDBJ databases">
        <title>Nori genome reveals adaptations in red seaweeds to the harsh intertidal environment.</title>
        <authorList>
            <person name="Wang D."/>
            <person name="Mao Y."/>
        </authorList>
    </citation>
    <scope>NUCLEOTIDE SEQUENCE</scope>
    <source>
        <tissue evidence="1">Gametophyte</tissue>
    </source>
</reference>
<proteinExistence type="predicted"/>
<comment type="caution">
    <text evidence="1">The sequence shown here is derived from an EMBL/GenBank/DDBJ whole genome shotgun (WGS) entry which is preliminary data.</text>
</comment>
<sequence>MASVAPARTPVALRLWVAVTGVAGFSAAVGALSAPASPIDTLYRHAPPGTDAGPFSRMYATWLALSTVTRLVFAATAAPDGGLIGVTAATYAVALAHFAGEIGLTRTVPLLPGGVAPLVVASASLAGASKRSSRRMAGGWTAGPR</sequence>
<gene>
    <name evidence="1" type="ORF">I4F81_000788</name>
</gene>
<accession>A0ACC3BL14</accession>
<dbReference type="Proteomes" id="UP000798662">
    <property type="component" value="Chromosome 1"/>
</dbReference>
<keyword evidence="2" id="KW-1185">Reference proteome</keyword>